<feature type="domain" description="ARB-07466-like C-terminal" evidence="3">
    <location>
        <begin position="250"/>
        <end position="304"/>
    </location>
</feature>
<gene>
    <name evidence="4" type="ORF">SAMN05216259_103405</name>
</gene>
<keyword evidence="2" id="KW-1133">Transmembrane helix</keyword>
<protein>
    <recommendedName>
        <fullName evidence="3">ARB-07466-like C-terminal domain-containing protein</fullName>
    </recommendedName>
</protein>
<sequence length="324" mass="34153">MPASPSPAGKSSPASEKRRGCGLRFVAALVVLLAAAGWLAYHFGYNRGPASAGCTVRADGDVLDLDPDQASNAATIAAVATSRGLPERALTIALATSLQESQLRNIDHGDRDSLGLFQQRPSQGWGTAQQILDPVYASNSFFDSLVKIQGYTRLPLTVAAQRVQRSGYPQAYAKHEADATLLSSALTGRDAGALSCTTGADTPYSAGGRLGRASAVTARLTREFGDQVKPRADSGDPRTVAVPSTPSGGAAEGDGRRRGWELAQWAVAHAHDLKVERVSFGDMRWDAARSEKGWQKAAPVESRTNAKGSSAQVPDTLVRITVAR</sequence>
<feature type="compositionally biased region" description="Polar residues" evidence="1">
    <location>
        <begin position="302"/>
        <end position="312"/>
    </location>
</feature>
<dbReference type="Pfam" id="PF26571">
    <property type="entry name" value="VldE"/>
    <property type="match status" value="1"/>
</dbReference>
<reference evidence="4 5" key="1">
    <citation type="submission" date="2016-10" db="EMBL/GenBank/DDBJ databases">
        <authorList>
            <person name="de Groot N.N."/>
        </authorList>
    </citation>
    <scope>NUCLEOTIDE SEQUENCE [LARGE SCALE GENOMIC DNA]</scope>
    <source>
        <strain evidence="4 5">CGMCC 4.2022</strain>
    </source>
</reference>
<dbReference type="EMBL" id="FNIE01000003">
    <property type="protein sequence ID" value="SDN28276.1"/>
    <property type="molecule type" value="Genomic_DNA"/>
</dbReference>
<name>A0A1H0A6C0_9ACTN</name>
<dbReference type="AlphaFoldDB" id="A0A1H0A6C0"/>
<feature type="transmembrane region" description="Helical" evidence="2">
    <location>
        <begin position="21"/>
        <end position="41"/>
    </location>
</feature>
<evidence type="ECO:0000256" key="1">
    <source>
        <dbReference type="SAM" id="MobiDB-lite"/>
    </source>
</evidence>
<evidence type="ECO:0000313" key="5">
    <source>
        <dbReference type="Proteomes" id="UP000199341"/>
    </source>
</evidence>
<dbReference type="STRING" id="310781.SAMN05216259_103405"/>
<accession>A0A1H0A6C0</accession>
<evidence type="ECO:0000259" key="3">
    <source>
        <dbReference type="Pfam" id="PF26571"/>
    </source>
</evidence>
<keyword evidence="2" id="KW-0812">Transmembrane</keyword>
<feature type="compositionally biased region" description="Basic and acidic residues" evidence="1">
    <location>
        <begin position="225"/>
        <end position="236"/>
    </location>
</feature>
<dbReference type="RefSeq" id="WP_245771257.1">
    <property type="nucleotide sequence ID" value="NZ_FNIE01000003.1"/>
</dbReference>
<feature type="region of interest" description="Disordered" evidence="1">
    <location>
        <begin position="290"/>
        <end position="312"/>
    </location>
</feature>
<dbReference type="InterPro" id="IPR058593">
    <property type="entry name" value="ARB_07466-like_C"/>
</dbReference>
<feature type="region of interest" description="Disordered" evidence="1">
    <location>
        <begin position="225"/>
        <end position="256"/>
    </location>
</feature>
<proteinExistence type="predicted"/>
<organism evidence="4 5">
    <name type="scientific">Actinacidiphila guanduensis</name>
    <dbReference type="NCBI Taxonomy" id="310781"/>
    <lineage>
        <taxon>Bacteria</taxon>
        <taxon>Bacillati</taxon>
        <taxon>Actinomycetota</taxon>
        <taxon>Actinomycetes</taxon>
        <taxon>Kitasatosporales</taxon>
        <taxon>Streptomycetaceae</taxon>
        <taxon>Actinacidiphila</taxon>
    </lineage>
</organism>
<keyword evidence="2" id="KW-0472">Membrane</keyword>
<dbReference type="Proteomes" id="UP000199341">
    <property type="component" value="Unassembled WGS sequence"/>
</dbReference>
<evidence type="ECO:0000313" key="4">
    <source>
        <dbReference type="EMBL" id="SDN28276.1"/>
    </source>
</evidence>
<keyword evidence="5" id="KW-1185">Reference proteome</keyword>
<evidence type="ECO:0000256" key="2">
    <source>
        <dbReference type="SAM" id="Phobius"/>
    </source>
</evidence>